<evidence type="ECO:0000313" key="2">
    <source>
        <dbReference type="EMBL" id="NMH28983.1"/>
    </source>
</evidence>
<organism evidence="2 3">
    <name type="scientific">Flavobacterium silvaticum</name>
    <dbReference type="NCBI Taxonomy" id="1852020"/>
    <lineage>
        <taxon>Bacteria</taxon>
        <taxon>Pseudomonadati</taxon>
        <taxon>Bacteroidota</taxon>
        <taxon>Flavobacteriia</taxon>
        <taxon>Flavobacteriales</taxon>
        <taxon>Flavobacteriaceae</taxon>
        <taxon>Flavobacterium</taxon>
    </lineage>
</organism>
<dbReference type="EMBL" id="JAAMPU010000107">
    <property type="protein sequence ID" value="NMH28983.1"/>
    <property type="molecule type" value="Genomic_DNA"/>
</dbReference>
<evidence type="ECO:0000259" key="1">
    <source>
        <dbReference type="Pfam" id="PF13649"/>
    </source>
</evidence>
<name>A0A972FNJ2_9FLAO</name>
<reference evidence="2" key="1">
    <citation type="submission" date="2020-02" db="EMBL/GenBank/DDBJ databases">
        <title>Flavobacterium sp. genome.</title>
        <authorList>
            <person name="Jung H.S."/>
            <person name="Baek J.H."/>
            <person name="Jeon C.O."/>
        </authorList>
    </citation>
    <scope>NUCLEOTIDE SEQUENCE</scope>
    <source>
        <strain evidence="2">SE-s28</strain>
    </source>
</reference>
<dbReference type="AlphaFoldDB" id="A0A972FNJ2"/>
<dbReference type="InterPro" id="IPR041698">
    <property type="entry name" value="Methyltransf_25"/>
</dbReference>
<dbReference type="Gene3D" id="3.40.50.150">
    <property type="entry name" value="Vaccinia Virus protein VP39"/>
    <property type="match status" value="1"/>
</dbReference>
<keyword evidence="2" id="KW-0489">Methyltransferase</keyword>
<dbReference type="Proteomes" id="UP000712080">
    <property type="component" value="Unassembled WGS sequence"/>
</dbReference>
<dbReference type="InterPro" id="IPR029063">
    <property type="entry name" value="SAM-dependent_MTases_sf"/>
</dbReference>
<dbReference type="GO" id="GO:0008168">
    <property type="term" value="F:methyltransferase activity"/>
    <property type="evidence" value="ECO:0007669"/>
    <property type="project" value="UniProtKB-KW"/>
</dbReference>
<dbReference type="GO" id="GO:0032259">
    <property type="term" value="P:methylation"/>
    <property type="evidence" value="ECO:0007669"/>
    <property type="project" value="UniProtKB-KW"/>
</dbReference>
<evidence type="ECO:0000313" key="3">
    <source>
        <dbReference type="Proteomes" id="UP000712080"/>
    </source>
</evidence>
<proteinExistence type="predicted"/>
<gene>
    <name evidence="2" type="ORF">G6047_13140</name>
</gene>
<comment type="caution">
    <text evidence="2">The sequence shown here is derived from an EMBL/GenBank/DDBJ whole genome shotgun (WGS) entry which is preliminary data.</text>
</comment>
<sequence>MTIDTNFRSQEAEIMDDLDMKGDELRKTLDQIATINRFLGGNRLTLNGVRKLLINIPKNQQINILDVGCGNGDMLRDISEWAVSEQRTVKLEGIDANADTINHARNLSTHYTNIRYYPTNLFSQEFSSFKPDIIICTLTLHHFSDEEIVSILERFRKQAKMGLVINDLQRSALAYRLFQLVCLVFPLGKMPKNDGLISILRGFKRKELRNFSKKLNFNTYSIRWKWAFRYQWIISFI</sequence>
<dbReference type="Pfam" id="PF13649">
    <property type="entry name" value="Methyltransf_25"/>
    <property type="match status" value="1"/>
</dbReference>
<keyword evidence="3" id="KW-1185">Reference proteome</keyword>
<dbReference type="CDD" id="cd02440">
    <property type="entry name" value="AdoMet_MTases"/>
    <property type="match status" value="1"/>
</dbReference>
<dbReference type="SUPFAM" id="SSF53335">
    <property type="entry name" value="S-adenosyl-L-methionine-dependent methyltransferases"/>
    <property type="match status" value="1"/>
</dbReference>
<accession>A0A972FNJ2</accession>
<protein>
    <submittedName>
        <fullName evidence="2">Methyltransferase domain-containing protein</fullName>
    </submittedName>
</protein>
<keyword evidence="2" id="KW-0808">Transferase</keyword>
<feature type="domain" description="Methyltransferase" evidence="1">
    <location>
        <begin position="64"/>
        <end position="160"/>
    </location>
</feature>